<evidence type="ECO:0000313" key="8">
    <source>
        <dbReference type="EMBL" id="ACT17911.1"/>
    </source>
</evidence>
<dbReference type="STRING" id="443144.GM21_1858"/>
<organism evidence="8">
    <name type="scientific">Geobacter sp. (strain M21)</name>
    <dbReference type="NCBI Taxonomy" id="443144"/>
    <lineage>
        <taxon>Bacteria</taxon>
        <taxon>Pseudomonadati</taxon>
        <taxon>Thermodesulfobacteriota</taxon>
        <taxon>Desulfuromonadia</taxon>
        <taxon>Geobacterales</taxon>
        <taxon>Geobacteraceae</taxon>
        <taxon>Geobacter</taxon>
    </lineage>
</organism>
<keyword evidence="2" id="KW-0813">Transport</keyword>
<keyword evidence="6 7" id="KW-0472">Membrane</keyword>
<evidence type="ECO:0000256" key="2">
    <source>
        <dbReference type="ARBA" id="ARBA00022448"/>
    </source>
</evidence>
<dbReference type="Pfam" id="PF04632">
    <property type="entry name" value="FUSC"/>
    <property type="match status" value="1"/>
</dbReference>
<dbReference type="KEGG" id="gem:GM21_1858"/>
<dbReference type="EMBL" id="CP001661">
    <property type="protein sequence ID" value="ACT17911.1"/>
    <property type="molecule type" value="Genomic_DNA"/>
</dbReference>
<evidence type="ECO:0000256" key="3">
    <source>
        <dbReference type="ARBA" id="ARBA00022475"/>
    </source>
</evidence>
<evidence type="ECO:0000256" key="7">
    <source>
        <dbReference type="SAM" id="Phobius"/>
    </source>
</evidence>
<evidence type="ECO:0000256" key="1">
    <source>
        <dbReference type="ARBA" id="ARBA00004651"/>
    </source>
</evidence>
<feature type="transmembrane region" description="Helical" evidence="7">
    <location>
        <begin position="416"/>
        <end position="435"/>
    </location>
</feature>
<evidence type="ECO:0000256" key="6">
    <source>
        <dbReference type="ARBA" id="ARBA00023136"/>
    </source>
</evidence>
<feature type="transmembrane region" description="Helical" evidence="7">
    <location>
        <begin position="447"/>
        <end position="463"/>
    </location>
</feature>
<evidence type="ECO:0000256" key="4">
    <source>
        <dbReference type="ARBA" id="ARBA00022692"/>
    </source>
</evidence>
<keyword evidence="5 7" id="KW-1133">Transmembrane helix</keyword>
<keyword evidence="3" id="KW-1003">Cell membrane</keyword>
<feature type="transmembrane region" description="Helical" evidence="7">
    <location>
        <begin position="12"/>
        <end position="29"/>
    </location>
</feature>
<reference evidence="8" key="1">
    <citation type="submission" date="2009-07" db="EMBL/GenBank/DDBJ databases">
        <title>Complete sequence of Geobacter sp. M21.</title>
        <authorList>
            <consortium name="US DOE Joint Genome Institute"/>
            <person name="Lucas S."/>
            <person name="Copeland A."/>
            <person name="Lapidus A."/>
            <person name="Glavina del Rio T."/>
            <person name="Dalin E."/>
            <person name="Tice H."/>
            <person name="Bruce D."/>
            <person name="Goodwin L."/>
            <person name="Pitluck S."/>
            <person name="Saunders E."/>
            <person name="Brettin T."/>
            <person name="Detter J.C."/>
            <person name="Han C."/>
            <person name="Larimer F."/>
            <person name="Land M."/>
            <person name="Hauser L."/>
            <person name="Kyrpides N."/>
            <person name="Ovchinnikova G."/>
            <person name="Lovley D."/>
        </authorList>
    </citation>
    <scope>NUCLEOTIDE SEQUENCE [LARGE SCALE GENOMIC DNA]</scope>
    <source>
        <strain evidence="8">M21</strain>
    </source>
</reference>
<evidence type="ECO:0000256" key="5">
    <source>
        <dbReference type="ARBA" id="ARBA00022989"/>
    </source>
</evidence>
<feature type="transmembrane region" description="Helical" evidence="7">
    <location>
        <begin position="81"/>
        <end position="100"/>
    </location>
</feature>
<dbReference type="HOGENOM" id="CLU_013927_1_2_7"/>
<dbReference type="InterPro" id="IPR006726">
    <property type="entry name" value="PHBA_efflux_AaeB/fusaric-R"/>
</dbReference>
<feature type="transmembrane region" description="Helical" evidence="7">
    <location>
        <begin position="342"/>
        <end position="359"/>
    </location>
</feature>
<sequence length="641" mass="68489">MKMMQWPRLTPALRATAAAVAALIVAHLLRLENPYWAAMTALIVVQPTRTLLFEKSYYRLAGTAVGSAAAWLLLLQTTSPLALTALLSIWIAACVGIGNLLHGLRSYAALMAACTCAVIAMSGYQNPGQTGDMAFGRVACIVVGILVTTCVTALFTPRHSVDELDLRLREIAGNAVRRLALLTGSAGREAGTELEREILCEAAEIEALLDAGGISASFRSYRRNARNMLGALLSMLAVGRLDAESLAGRQPMQGAASGWSEASTRRLQELATGLDRDPGPEWCRKAKAMAAETTLHLPLLGRALYRLAGALEVVLARHAEDGANDSPLHLIRHRDWQQAGRAAFRGGLVIAAVGLVWSLTGWSKGPLMLMALSIMISIFSNKEHPAKFVGNIFIGAATGSALAVFCRLALLDGVDSFTVTAAVIAPFILLGAYAMQHRRTAIPATDATLFFIFVIQPGVPVTVDAADLAIGAVAMVLGVAAAWIGYTFLVPVDPTLRMRSLLAAVAKDIARMSAQANRDSRVRIRAKLQHRVLRLVALARNFDIAPAAVVSGAISLLALAASIERLREKLEYEELSPQVVRQMRETLGRVARMAQTPPTESRLLQVWADELSALLAPSPPTEEPVDATDEAAAMGNVILLA</sequence>
<dbReference type="PANTHER" id="PTHR30509">
    <property type="entry name" value="P-HYDROXYBENZOIC ACID EFFLUX PUMP SUBUNIT-RELATED"/>
    <property type="match status" value="1"/>
</dbReference>
<dbReference type="eggNOG" id="COG1289">
    <property type="taxonomic scope" value="Bacteria"/>
</dbReference>
<feature type="transmembrane region" description="Helical" evidence="7">
    <location>
        <begin position="469"/>
        <end position="489"/>
    </location>
</feature>
<accession>C6E745</accession>
<feature type="transmembrane region" description="Helical" evidence="7">
    <location>
        <begin position="136"/>
        <end position="157"/>
    </location>
</feature>
<keyword evidence="4 7" id="KW-0812">Transmembrane</keyword>
<feature type="transmembrane region" description="Helical" evidence="7">
    <location>
        <begin position="365"/>
        <end position="381"/>
    </location>
</feature>
<feature type="transmembrane region" description="Helical" evidence="7">
    <location>
        <begin position="388"/>
        <end position="410"/>
    </location>
</feature>
<name>C6E745_GEOSM</name>
<dbReference type="PANTHER" id="PTHR30509:SF9">
    <property type="entry name" value="MULTIDRUG RESISTANCE PROTEIN MDTO"/>
    <property type="match status" value="1"/>
</dbReference>
<proteinExistence type="predicted"/>
<dbReference type="AlphaFoldDB" id="C6E745"/>
<comment type="subcellular location">
    <subcellularLocation>
        <location evidence="1">Cell membrane</location>
        <topology evidence="1">Multi-pass membrane protein</topology>
    </subcellularLocation>
</comment>
<feature type="transmembrane region" description="Helical" evidence="7">
    <location>
        <begin position="57"/>
        <end position="75"/>
    </location>
</feature>
<dbReference type="GO" id="GO:0005886">
    <property type="term" value="C:plasma membrane"/>
    <property type="evidence" value="ECO:0007669"/>
    <property type="project" value="UniProtKB-SubCell"/>
</dbReference>
<dbReference type="GO" id="GO:0022857">
    <property type="term" value="F:transmembrane transporter activity"/>
    <property type="evidence" value="ECO:0007669"/>
    <property type="project" value="InterPro"/>
</dbReference>
<feature type="transmembrane region" description="Helical" evidence="7">
    <location>
        <begin position="107"/>
        <end position="124"/>
    </location>
</feature>
<gene>
    <name evidence="8" type="ordered locus">GM21_1858</name>
</gene>
<protein>
    <submittedName>
        <fullName evidence="8">Fusaric acid resistance protein conserved region</fullName>
    </submittedName>
</protein>